<dbReference type="RefSeq" id="WP_144332855.1">
    <property type="nucleotide sequence ID" value="NZ_VLPL01000004.1"/>
</dbReference>
<gene>
    <name evidence="2" type="ORF">FO442_09065</name>
</gene>
<evidence type="ECO:0000256" key="1">
    <source>
        <dbReference type="SAM" id="SignalP"/>
    </source>
</evidence>
<feature type="signal peptide" evidence="1">
    <location>
        <begin position="1"/>
        <end position="19"/>
    </location>
</feature>
<dbReference type="Gene3D" id="2.40.160.10">
    <property type="entry name" value="Porin"/>
    <property type="match status" value="1"/>
</dbReference>
<dbReference type="EMBL" id="VLPL01000004">
    <property type="protein sequence ID" value="TSJ44741.1"/>
    <property type="molecule type" value="Genomic_DNA"/>
</dbReference>
<protein>
    <submittedName>
        <fullName evidence="2">Outer membrane beta-barrel protein</fullName>
    </submittedName>
</protein>
<evidence type="ECO:0000313" key="3">
    <source>
        <dbReference type="Proteomes" id="UP000316008"/>
    </source>
</evidence>
<reference evidence="2 3" key="1">
    <citation type="submission" date="2019-07" db="EMBL/GenBank/DDBJ databases">
        <authorList>
            <person name="Huq M.A."/>
        </authorList>
    </citation>
    <scope>NUCLEOTIDE SEQUENCE [LARGE SCALE GENOMIC DNA]</scope>
    <source>
        <strain evidence="2 3">MAH-3</strain>
    </source>
</reference>
<name>A0A556MXU2_9FLAO</name>
<feature type="chain" id="PRO_5022203863" evidence="1">
    <location>
        <begin position="20"/>
        <end position="381"/>
    </location>
</feature>
<evidence type="ECO:0000313" key="2">
    <source>
        <dbReference type="EMBL" id="TSJ44741.1"/>
    </source>
</evidence>
<dbReference type="InterPro" id="IPR023614">
    <property type="entry name" value="Porin_dom_sf"/>
</dbReference>
<dbReference type="Pfam" id="PF07642">
    <property type="entry name" value="BBP2"/>
    <property type="match status" value="1"/>
</dbReference>
<accession>A0A556MXU2</accession>
<keyword evidence="3" id="KW-1185">Reference proteome</keyword>
<keyword evidence="1" id="KW-0732">Signal</keyword>
<dbReference type="AlphaFoldDB" id="A0A556MXU2"/>
<comment type="caution">
    <text evidence="2">The sequence shown here is derived from an EMBL/GenBank/DDBJ whole genome shotgun (WGS) entry which is preliminary data.</text>
</comment>
<dbReference type="OrthoDB" id="103154at2"/>
<dbReference type="Proteomes" id="UP000316008">
    <property type="component" value="Unassembled WGS sequence"/>
</dbReference>
<sequence>MKRYLFICLTGLFSGFAHSQIFKKDTTDLTFTGTRINPYNQEYDTTGKVKVSGYIDTYYSYYTDTLGAGGYAKFPTSSPKNNQFGINILQISAKYESSRMRGIATLFYGDIPLSAWSQNLNLIQEANVGFRIYKKLWLDAGYFRTHIGLESIQPRENVTTSIATTTYFEPYFLSGAKLTWQQSAKWTYQVNVFNGFSTFIETNKNKAIGFSIAYSGNKWTHTLSSIVCDEYPSNVSQNHFRHYTNYIGIFKTKHVILGLEGNFGYQQNSRLNNPNQTAYIFSGIAAFKYRFTHFIAAYARAELFSDPDEILTGPIENENHNLTGLDILGGTIGFEYKPIPNAFFRIESRVLKTKASERIFYYNNHSNNIRWEGIASIGLWF</sequence>
<dbReference type="InterPro" id="IPR011486">
    <property type="entry name" value="BBP2"/>
</dbReference>
<proteinExistence type="predicted"/>
<organism evidence="2 3">
    <name type="scientific">Fluviicola chungangensis</name>
    <dbReference type="NCBI Taxonomy" id="2597671"/>
    <lineage>
        <taxon>Bacteria</taxon>
        <taxon>Pseudomonadati</taxon>
        <taxon>Bacteroidota</taxon>
        <taxon>Flavobacteriia</taxon>
        <taxon>Flavobacteriales</taxon>
        <taxon>Crocinitomicaceae</taxon>
        <taxon>Fluviicola</taxon>
    </lineage>
</organism>